<name>A0A3G4ZUD0_9VIRU</name>
<protein>
    <submittedName>
        <fullName evidence="1">Uncharacterized protein</fullName>
    </submittedName>
</protein>
<proteinExistence type="predicted"/>
<accession>A0A3G4ZUD0</accession>
<dbReference type="EMBL" id="MK072068">
    <property type="protein sequence ID" value="AYV77924.1"/>
    <property type="molecule type" value="Genomic_DNA"/>
</dbReference>
<reference evidence="1" key="1">
    <citation type="submission" date="2018-10" db="EMBL/GenBank/DDBJ databases">
        <title>Hidden diversity of soil giant viruses.</title>
        <authorList>
            <person name="Schulz F."/>
            <person name="Alteio L."/>
            <person name="Goudeau D."/>
            <person name="Ryan E.M."/>
            <person name="Malmstrom R.R."/>
            <person name="Blanchard J."/>
            <person name="Woyke T."/>
        </authorList>
    </citation>
    <scope>NUCLEOTIDE SEQUENCE</scope>
    <source>
        <strain evidence="1">EDV1</strain>
    </source>
</reference>
<organism evidence="1">
    <name type="scientific">Edafosvirus sp</name>
    <dbReference type="NCBI Taxonomy" id="2487765"/>
    <lineage>
        <taxon>Viruses</taxon>
        <taxon>Varidnaviria</taxon>
        <taxon>Bamfordvirae</taxon>
        <taxon>Nucleocytoviricota</taxon>
        <taxon>Megaviricetes</taxon>
        <taxon>Imitervirales</taxon>
        <taxon>Mimiviridae</taxon>
        <taxon>Klosneuvirinae</taxon>
    </lineage>
</organism>
<sequence>MTYELKKTCYDCSIPYNDNFVMCCSVNFCDYCIGDHYGQSHLFDSTICVTCCKLIISSDSVGYNYCCGLTYCNDCYDMHKESHTKLLTCCDLILDIRTRCQYCKLIIHEKCNYANHPEKPMCRKCSYVNSIKTIKCKNDECDTILNGWDTVRCDICWKKFCQPHVKKCKFCFVEYCMSCSETHMCAGNSKLCNGCNHFIFLNKFTICVACNQDHCNDCKSKHKCLHCEIYNCSPTETKPTKCDMCNSFTNHPKITFIPDKYKCRGKQIFICCYCLRYRDYLKHGEHKKEHNFCYPCSKEFCDDDSFGLCMNCNAQVHIDHIVEFDNKCHMCIEEKKDLKIKATLCCDCKINNQILINCICDHFKNCDINVIKIIASYFKLCLPIHENPIHKKFNNKCNTCNKNICNNHKNRNTCCSELTNISDDIMDEINDVMAIFSE</sequence>
<evidence type="ECO:0000313" key="1">
    <source>
        <dbReference type="EMBL" id="AYV77924.1"/>
    </source>
</evidence>
<gene>
    <name evidence="1" type="ORF">Edafosvirus3_2</name>
</gene>